<evidence type="ECO:0000313" key="2">
    <source>
        <dbReference type="Proteomes" id="UP001148662"/>
    </source>
</evidence>
<reference evidence="1" key="1">
    <citation type="submission" date="2022-07" db="EMBL/GenBank/DDBJ databases">
        <title>Genome Sequence of Phlebia brevispora.</title>
        <authorList>
            <person name="Buettner E."/>
        </authorList>
    </citation>
    <scope>NUCLEOTIDE SEQUENCE</scope>
    <source>
        <strain evidence="1">MPL23</strain>
    </source>
</reference>
<organism evidence="1 2">
    <name type="scientific">Phlebia brevispora</name>
    <dbReference type="NCBI Taxonomy" id="194682"/>
    <lineage>
        <taxon>Eukaryota</taxon>
        <taxon>Fungi</taxon>
        <taxon>Dikarya</taxon>
        <taxon>Basidiomycota</taxon>
        <taxon>Agaricomycotina</taxon>
        <taxon>Agaricomycetes</taxon>
        <taxon>Polyporales</taxon>
        <taxon>Meruliaceae</taxon>
        <taxon>Phlebia</taxon>
    </lineage>
</organism>
<evidence type="ECO:0000313" key="1">
    <source>
        <dbReference type="EMBL" id="KAJ3548521.1"/>
    </source>
</evidence>
<proteinExistence type="predicted"/>
<gene>
    <name evidence="1" type="ORF">NM688_g5291</name>
</gene>
<sequence>MVTLEAIIDVLAHEIDPLWNIKITLIEMGSYDTSAIDNVVRLPVPAAYTAPSTPAAQIRSMLDNLGKSGPEGVKLGDSQKAVRKIYELSMLDEPPLRLILGKDAIGHVRMQIESVTADMEKYESWSEDLLLDYYGRRACVHSDDEHWEYTDEIVFRAAAALQTTVARVKEKRARFVSESKRTRRRAPNAPGPNNSGTNLLKRSNQRLQVCVLPPPHLLPSTTQLPSMGQTASTAAPAQPCSTGQCPIQHTPAQVSTSAAKCPIEHAPTAAPALAQCPVGHDGVEINPHNQMPLLSQSPVLNQSTHLPTDRTVSSIPRDEAARWEYPSPQQFHNALVRKGWETPEEHVETMVQIHNFLNEAAWQEILRWEKKENPAEDPLLTRFKGRPGELSPKARFWLFAGWLLPSRFNSEPPFDRHDWIVKRKNSGEEVRYVIDYYSAPPEPDGSPVFSLDVRPALDSFGSIKQRVSAATEEMWASLKQNGQAGVRNS</sequence>
<name>A0ACC1SXX1_9APHY</name>
<protein>
    <submittedName>
        <fullName evidence="1">Uncharacterized protein</fullName>
    </submittedName>
</protein>
<comment type="caution">
    <text evidence="1">The sequence shown here is derived from an EMBL/GenBank/DDBJ whole genome shotgun (WGS) entry which is preliminary data.</text>
</comment>
<keyword evidence="2" id="KW-1185">Reference proteome</keyword>
<dbReference type="EMBL" id="JANHOG010000960">
    <property type="protein sequence ID" value="KAJ3548521.1"/>
    <property type="molecule type" value="Genomic_DNA"/>
</dbReference>
<dbReference type="Proteomes" id="UP001148662">
    <property type="component" value="Unassembled WGS sequence"/>
</dbReference>
<accession>A0ACC1SXX1</accession>